<keyword evidence="2" id="KW-1185">Reference proteome</keyword>
<proteinExistence type="predicted"/>
<organism evidence="1 2">
    <name type="scientific">Periplaneta americana</name>
    <name type="common">American cockroach</name>
    <name type="synonym">Blatta americana</name>
    <dbReference type="NCBI Taxonomy" id="6978"/>
    <lineage>
        <taxon>Eukaryota</taxon>
        <taxon>Metazoa</taxon>
        <taxon>Ecdysozoa</taxon>
        <taxon>Arthropoda</taxon>
        <taxon>Hexapoda</taxon>
        <taxon>Insecta</taxon>
        <taxon>Pterygota</taxon>
        <taxon>Neoptera</taxon>
        <taxon>Polyneoptera</taxon>
        <taxon>Dictyoptera</taxon>
        <taxon>Blattodea</taxon>
        <taxon>Blattoidea</taxon>
        <taxon>Blattidae</taxon>
        <taxon>Blattinae</taxon>
        <taxon>Periplaneta</taxon>
    </lineage>
</organism>
<evidence type="ECO:0000313" key="1">
    <source>
        <dbReference type="EMBL" id="KAJ4434010.1"/>
    </source>
</evidence>
<protein>
    <submittedName>
        <fullName evidence="1">Uncharacterized protein</fullName>
    </submittedName>
</protein>
<comment type="caution">
    <text evidence="1">The sequence shown here is derived from an EMBL/GenBank/DDBJ whole genome shotgun (WGS) entry which is preliminary data.</text>
</comment>
<dbReference type="Proteomes" id="UP001148838">
    <property type="component" value="Unassembled WGS sequence"/>
</dbReference>
<reference evidence="1 2" key="1">
    <citation type="journal article" date="2022" name="Allergy">
        <title>Genome assembly and annotation of Periplaneta americana reveal a comprehensive cockroach allergen profile.</title>
        <authorList>
            <person name="Wang L."/>
            <person name="Xiong Q."/>
            <person name="Saelim N."/>
            <person name="Wang L."/>
            <person name="Nong W."/>
            <person name="Wan A.T."/>
            <person name="Shi M."/>
            <person name="Liu X."/>
            <person name="Cao Q."/>
            <person name="Hui J.H.L."/>
            <person name="Sookrung N."/>
            <person name="Leung T.F."/>
            <person name="Tungtrongchitr A."/>
            <person name="Tsui S.K.W."/>
        </authorList>
    </citation>
    <scope>NUCLEOTIDE SEQUENCE [LARGE SCALE GENOMIC DNA]</scope>
    <source>
        <strain evidence="1">PWHHKU_190912</strain>
    </source>
</reference>
<sequence length="67" mass="7073">MAGLCEGGNEPPGSLKARQVVCVSYTFPSASSSIVVIVVVNLQVHENAMLAEVSAEIRFCTWCKAAC</sequence>
<accession>A0ABQ8SKM2</accession>
<name>A0ABQ8SKM2_PERAM</name>
<gene>
    <name evidence="1" type="ORF">ANN_16329</name>
</gene>
<evidence type="ECO:0000313" key="2">
    <source>
        <dbReference type="Proteomes" id="UP001148838"/>
    </source>
</evidence>
<dbReference type="EMBL" id="JAJSOF020000027">
    <property type="protein sequence ID" value="KAJ4434010.1"/>
    <property type="molecule type" value="Genomic_DNA"/>
</dbReference>